<proteinExistence type="predicted"/>
<gene>
    <name evidence="2" type="ORF">TIFTF001_048514</name>
</gene>
<keyword evidence="3" id="KW-1185">Reference proteome</keyword>
<accession>A0AA88CJG8</accession>
<sequence length="172" mass="19436">MDWPPQPLHSCAPGTVTHDKGPISKLRNESYAIFIIIYVAVKIVVLAERKLTPYVYAVGLSRVPRRVFRLGIVEAFSPDLLCSLLYWSLFSARMEEIVGSWRSLAITEEEEEEIGISDELVEKGQINLTPLGLEFKDFNPSVVGDFHLIPFRIQVFNLPLEGMIGNAIYWLG</sequence>
<reference evidence="2" key="1">
    <citation type="submission" date="2023-07" db="EMBL/GenBank/DDBJ databases">
        <title>draft genome sequence of fig (Ficus carica).</title>
        <authorList>
            <person name="Takahashi T."/>
            <person name="Nishimura K."/>
        </authorList>
    </citation>
    <scope>NUCLEOTIDE SEQUENCE</scope>
</reference>
<dbReference type="EMBL" id="BTGU01006242">
    <property type="protein sequence ID" value="GMN18701.1"/>
    <property type="molecule type" value="Genomic_DNA"/>
</dbReference>
<organism evidence="2 3">
    <name type="scientific">Ficus carica</name>
    <name type="common">Common fig</name>
    <dbReference type="NCBI Taxonomy" id="3494"/>
    <lineage>
        <taxon>Eukaryota</taxon>
        <taxon>Viridiplantae</taxon>
        <taxon>Streptophyta</taxon>
        <taxon>Embryophyta</taxon>
        <taxon>Tracheophyta</taxon>
        <taxon>Spermatophyta</taxon>
        <taxon>Magnoliopsida</taxon>
        <taxon>eudicotyledons</taxon>
        <taxon>Gunneridae</taxon>
        <taxon>Pentapetalae</taxon>
        <taxon>rosids</taxon>
        <taxon>fabids</taxon>
        <taxon>Rosales</taxon>
        <taxon>Moraceae</taxon>
        <taxon>Ficeae</taxon>
        <taxon>Ficus</taxon>
    </lineage>
</organism>
<keyword evidence="1" id="KW-1133">Transmembrane helix</keyword>
<comment type="caution">
    <text evidence="2">The sequence shown here is derived from an EMBL/GenBank/DDBJ whole genome shotgun (WGS) entry which is preliminary data.</text>
</comment>
<dbReference type="AlphaFoldDB" id="A0AA88CJG8"/>
<feature type="transmembrane region" description="Helical" evidence="1">
    <location>
        <begin position="30"/>
        <end position="47"/>
    </location>
</feature>
<evidence type="ECO:0000256" key="1">
    <source>
        <dbReference type="SAM" id="Phobius"/>
    </source>
</evidence>
<evidence type="ECO:0000313" key="2">
    <source>
        <dbReference type="EMBL" id="GMN18701.1"/>
    </source>
</evidence>
<evidence type="ECO:0000313" key="3">
    <source>
        <dbReference type="Proteomes" id="UP001187192"/>
    </source>
</evidence>
<keyword evidence="1" id="KW-0472">Membrane</keyword>
<dbReference type="Proteomes" id="UP001187192">
    <property type="component" value="Unassembled WGS sequence"/>
</dbReference>
<name>A0AA88CJG8_FICCA</name>
<protein>
    <submittedName>
        <fullName evidence="2">Uncharacterized protein</fullName>
    </submittedName>
</protein>
<keyword evidence="1" id="KW-0812">Transmembrane</keyword>